<dbReference type="SMART" id="SM00387">
    <property type="entry name" value="HATPase_c"/>
    <property type="match status" value="1"/>
</dbReference>
<dbReference type="Pfam" id="PF02518">
    <property type="entry name" value="HATPase_c"/>
    <property type="match status" value="1"/>
</dbReference>
<dbReference type="GO" id="GO:0000155">
    <property type="term" value="F:phosphorelay sensor kinase activity"/>
    <property type="evidence" value="ECO:0007669"/>
    <property type="project" value="InterPro"/>
</dbReference>
<keyword evidence="7" id="KW-1133">Transmembrane helix</keyword>
<dbReference type="GO" id="GO:0004721">
    <property type="term" value="F:phosphoprotein phosphatase activity"/>
    <property type="evidence" value="ECO:0007669"/>
    <property type="project" value="TreeGrafter"/>
</dbReference>
<dbReference type="PANTHER" id="PTHR45453">
    <property type="entry name" value="PHOSPHATE REGULON SENSOR PROTEIN PHOR"/>
    <property type="match status" value="1"/>
</dbReference>
<dbReference type="EC" id="2.7.13.3" evidence="2"/>
<feature type="transmembrane region" description="Helical" evidence="7">
    <location>
        <begin position="163"/>
        <end position="184"/>
    </location>
</feature>
<protein>
    <recommendedName>
        <fullName evidence="2">histidine kinase</fullName>
        <ecNumber evidence="2">2.7.13.3</ecNumber>
    </recommendedName>
</protein>
<sequence>MFKSIRLRLTFYFSLIMIFILLGINYLLYQNSYVNKISNLDGSLHVVMNDMINEIQETMINNNIPELQEDIDEINEKFTSLASLRVIYYDLLTHSQTLIAHSFSDKRFVFKKFNFKKDNLPYEIAYEVVNNYRKATKIFQLDDKRLFLVQASMLISLEEENSLTFMSVNFIILFFSVMGFYFLISKTLLSVHNVVMSVNNIEAYDYTRRVNNTNLPTEIKELVDTFNKLLVRHEESFSKISQFSSDASHELKTPLTSIRGELEVGLRRERDLQEYQNILKKSLSKIIEIQDLIDGLLFLAKTDKLEMQSSFEEIYFDEIISECVEDLKVLANKKNISINISLLPLTVKGNYQLLKIAGINLLKNAIIYSDKEKEIEIKIEENNFEFIIFLQDQGLGISKEDLDSIFTRFYRVNKIKSKVNAGTGLGLSIVKTILDIHGFEISIDSKNHKGTLVKIFIKKEI</sequence>
<dbReference type="GO" id="GO:0016036">
    <property type="term" value="P:cellular response to phosphate starvation"/>
    <property type="evidence" value="ECO:0007669"/>
    <property type="project" value="TreeGrafter"/>
</dbReference>
<dbReference type="Gene3D" id="3.30.565.10">
    <property type="entry name" value="Histidine kinase-like ATPase, C-terminal domain"/>
    <property type="match status" value="1"/>
</dbReference>
<keyword evidence="4" id="KW-0808">Transferase</keyword>
<evidence type="ECO:0000256" key="2">
    <source>
        <dbReference type="ARBA" id="ARBA00012438"/>
    </source>
</evidence>
<dbReference type="EMBL" id="CACVAS010000017">
    <property type="protein sequence ID" value="CAA6800532.1"/>
    <property type="molecule type" value="Genomic_DNA"/>
</dbReference>
<dbReference type="PROSITE" id="PS50109">
    <property type="entry name" value="HIS_KIN"/>
    <property type="match status" value="1"/>
</dbReference>
<gene>
    <name evidence="9" type="ORF">HELGO_WM30287</name>
</gene>
<dbReference type="InterPro" id="IPR036097">
    <property type="entry name" value="HisK_dim/P_sf"/>
</dbReference>
<dbReference type="SUPFAM" id="SSF47384">
    <property type="entry name" value="Homodimeric domain of signal transducing histidine kinase"/>
    <property type="match status" value="1"/>
</dbReference>
<dbReference type="PANTHER" id="PTHR45453:SF1">
    <property type="entry name" value="PHOSPHATE REGULON SENSOR PROTEIN PHOR"/>
    <property type="match status" value="1"/>
</dbReference>
<feature type="transmembrane region" description="Helical" evidence="7">
    <location>
        <begin position="9"/>
        <end position="29"/>
    </location>
</feature>
<proteinExistence type="predicted"/>
<dbReference type="GO" id="GO:0005886">
    <property type="term" value="C:plasma membrane"/>
    <property type="evidence" value="ECO:0007669"/>
    <property type="project" value="TreeGrafter"/>
</dbReference>
<feature type="domain" description="Histidine kinase" evidence="8">
    <location>
        <begin position="246"/>
        <end position="461"/>
    </location>
</feature>
<evidence type="ECO:0000256" key="3">
    <source>
        <dbReference type="ARBA" id="ARBA00022553"/>
    </source>
</evidence>
<dbReference type="InterPro" id="IPR004358">
    <property type="entry name" value="Sig_transdc_His_kin-like_C"/>
</dbReference>
<dbReference type="InterPro" id="IPR005467">
    <property type="entry name" value="His_kinase_dom"/>
</dbReference>
<keyword evidence="6" id="KW-0902">Two-component regulatory system</keyword>
<keyword evidence="7" id="KW-0472">Membrane</keyword>
<evidence type="ECO:0000313" key="9">
    <source>
        <dbReference type="EMBL" id="CAA6800532.1"/>
    </source>
</evidence>
<evidence type="ECO:0000256" key="5">
    <source>
        <dbReference type="ARBA" id="ARBA00022777"/>
    </source>
</evidence>
<dbReference type="CDD" id="cd00082">
    <property type="entry name" value="HisKA"/>
    <property type="match status" value="1"/>
</dbReference>
<organism evidence="9">
    <name type="scientific">uncultured Sulfurovum sp</name>
    <dbReference type="NCBI Taxonomy" id="269237"/>
    <lineage>
        <taxon>Bacteria</taxon>
        <taxon>Pseudomonadati</taxon>
        <taxon>Campylobacterota</taxon>
        <taxon>Epsilonproteobacteria</taxon>
        <taxon>Campylobacterales</taxon>
        <taxon>Sulfurovaceae</taxon>
        <taxon>Sulfurovum</taxon>
        <taxon>environmental samples</taxon>
    </lineage>
</organism>
<name>A0A6S6SBZ8_9BACT</name>
<evidence type="ECO:0000256" key="1">
    <source>
        <dbReference type="ARBA" id="ARBA00000085"/>
    </source>
</evidence>
<accession>A0A6S6SBZ8</accession>
<dbReference type="Pfam" id="PF00512">
    <property type="entry name" value="HisKA"/>
    <property type="match status" value="1"/>
</dbReference>
<evidence type="ECO:0000259" key="8">
    <source>
        <dbReference type="PROSITE" id="PS50109"/>
    </source>
</evidence>
<dbReference type="FunFam" id="3.30.565.10:FF:000006">
    <property type="entry name" value="Sensor histidine kinase WalK"/>
    <property type="match status" value="1"/>
</dbReference>
<dbReference type="InterPro" id="IPR050351">
    <property type="entry name" value="BphY/WalK/GraS-like"/>
</dbReference>
<keyword evidence="5" id="KW-0418">Kinase</keyword>
<dbReference type="AlphaFoldDB" id="A0A6S6SBZ8"/>
<evidence type="ECO:0000256" key="6">
    <source>
        <dbReference type="ARBA" id="ARBA00023012"/>
    </source>
</evidence>
<dbReference type="SUPFAM" id="SSF55874">
    <property type="entry name" value="ATPase domain of HSP90 chaperone/DNA topoisomerase II/histidine kinase"/>
    <property type="match status" value="1"/>
</dbReference>
<evidence type="ECO:0000256" key="4">
    <source>
        <dbReference type="ARBA" id="ARBA00022679"/>
    </source>
</evidence>
<evidence type="ECO:0000256" key="7">
    <source>
        <dbReference type="SAM" id="Phobius"/>
    </source>
</evidence>
<dbReference type="Gene3D" id="1.10.287.130">
    <property type="match status" value="1"/>
</dbReference>
<dbReference type="PRINTS" id="PR00344">
    <property type="entry name" value="BCTRLSENSOR"/>
</dbReference>
<dbReference type="InterPro" id="IPR036890">
    <property type="entry name" value="HATPase_C_sf"/>
</dbReference>
<dbReference type="InterPro" id="IPR003661">
    <property type="entry name" value="HisK_dim/P_dom"/>
</dbReference>
<reference evidence="9" key="1">
    <citation type="submission" date="2020-01" db="EMBL/GenBank/DDBJ databases">
        <authorList>
            <person name="Meier V. D."/>
            <person name="Meier V D."/>
        </authorList>
    </citation>
    <scope>NUCLEOTIDE SEQUENCE</scope>
    <source>
        <strain evidence="9">HLG_WM_MAG_01</strain>
    </source>
</reference>
<dbReference type="Gene3D" id="6.10.340.10">
    <property type="match status" value="1"/>
</dbReference>
<dbReference type="InterPro" id="IPR003594">
    <property type="entry name" value="HATPase_dom"/>
</dbReference>
<keyword evidence="3" id="KW-0597">Phosphoprotein</keyword>
<keyword evidence="7" id="KW-0812">Transmembrane</keyword>
<dbReference type="SMART" id="SM00388">
    <property type="entry name" value="HisKA"/>
    <property type="match status" value="1"/>
</dbReference>
<comment type="catalytic activity">
    <reaction evidence="1">
        <text>ATP + protein L-histidine = ADP + protein N-phospho-L-histidine.</text>
        <dbReference type="EC" id="2.7.13.3"/>
    </reaction>
</comment>